<gene>
    <name evidence="2" type="ORF">UY23_C0001G0318</name>
</gene>
<comment type="caution">
    <text evidence="2">The sequence shown here is derived from an EMBL/GenBank/DDBJ whole genome shotgun (WGS) entry which is preliminary data.</text>
</comment>
<evidence type="ECO:0000313" key="2">
    <source>
        <dbReference type="EMBL" id="KKU91712.1"/>
    </source>
</evidence>
<proteinExistence type="predicted"/>
<evidence type="ECO:0000313" key="3">
    <source>
        <dbReference type="Proteomes" id="UP000034956"/>
    </source>
</evidence>
<dbReference type="AlphaFoldDB" id="A0A0G1UC64"/>
<dbReference type="Proteomes" id="UP000034956">
    <property type="component" value="Unassembled WGS sequence"/>
</dbReference>
<accession>A0A0G1UC64</accession>
<evidence type="ECO:0000256" key="1">
    <source>
        <dbReference type="SAM" id="MobiDB-lite"/>
    </source>
</evidence>
<feature type="compositionally biased region" description="Low complexity" evidence="1">
    <location>
        <begin position="120"/>
        <end position="138"/>
    </location>
</feature>
<protein>
    <submittedName>
        <fullName evidence="2">Uncharacterized protein</fullName>
    </submittedName>
</protein>
<sequence length="138" mass="15675">MSKINKILLIVVIVLILALAGVFAWKWWGASSYYAVYLRTGDLYFGQLVRFPSFGLKNIYTIQVNSQNQQNPLSIQKFTNIFWSPTDFMKINREQVVWTTRLNDTGQLVQLIKTNPDLVPPAGTQQAPPATQEPSTNK</sequence>
<reference evidence="2 3" key="1">
    <citation type="journal article" date="2015" name="Nature">
        <title>rRNA introns, odd ribosomes, and small enigmatic genomes across a large radiation of phyla.</title>
        <authorList>
            <person name="Brown C.T."/>
            <person name="Hug L.A."/>
            <person name="Thomas B.C."/>
            <person name="Sharon I."/>
            <person name="Castelle C.J."/>
            <person name="Singh A."/>
            <person name="Wilkins M.J."/>
            <person name="Williams K.H."/>
            <person name="Banfield J.F."/>
        </authorList>
    </citation>
    <scope>NUCLEOTIDE SEQUENCE [LARGE SCALE GENOMIC DNA]</scope>
</reference>
<feature type="region of interest" description="Disordered" evidence="1">
    <location>
        <begin position="117"/>
        <end position="138"/>
    </location>
</feature>
<organism evidence="2 3">
    <name type="scientific">Candidatus Jorgensenbacteria bacterium GW2011_GWA1_48_11</name>
    <dbReference type="NCBI Taxonomy" id="1618660"/>
    <lineage>
        <taxon>Bacteria</taxon>
        <taxon>Candidatus Joergenseniibacteriota</taxon>
    </lineage>
</organism>
<dbReference type="EMBL" id="LCPF01000001">
    <property type="protein sequence ID" value="KKU91712.1"/>
    <property type="molecule type" value="Genomic_DNA"/>
</dbReference>
<name>A0A0G1UC64_9BACT</name>